<dbReference type="EMBL" id="JAPFFF010000009">
    <property type="protein sequence ID" value="KAK8882350.1"/>
    <property type="molecule type" value="Genomic_DNA"/>
</dbReference>
<dbReference type="SUPFAM" id="SSF54518">
    <property type="entry name" value="Tubby C-terminal domain-like"/>
    <property type="match status" value="1"/>
</dbReference>
<organism evidence="3 4">
    <name type="scientific">Tritrichomonas musculus</name>
    <dbReference type="NCBI Taxonomy" id="1915356"/>
    <lineage>
        <taxon>Eukaryota</taxon>
        <taxon>Metamonada</taxon>
        <taxon>Parabasalia</taxon>
        <taxon>Tritrichomonadida</taxon>
        <taxon>Tritrichomonadidae</taxon>
        <taxon>Tritrichomonas</taxon>
    </lineage>
</organism>
<dbReference type="InterPro" id="IPR000007">
    <property type="entry name" value="Tubby_C"/>
</dbReference>
<evidence type="ECO:0000259" key="2">
    <source>
        <dbReference type="Pfam" id="PF01167"/>
    </source>
</evidence>
<accession>A0ABR2JWY9</accession>
<comment type="caution">
    <text evidence="3">The sequence shown here is derived from an EMBL/GenBank/DDBJ whole genome shotgun (WGS) entry which is preliminary data.</text>
</comment>
<gene>
    <name evidence="3" type="ORF">M9Y10_044992</name>
</gene>
<dbReference type="InterPro" id="IPR025659">
    <property type="entry name" value="Tubby-like_C"/>
</dbReference>
<feature type="domain" description="Tubby C-terminal" evidence="2">
    <location>
        <begin position="259"/>
        <end position="397"/>
    </location>
</feature>
<reference evidence="3 4" key="1">
    <citation type="submission" date="2024-04" db="EMBL/GenBank/DDBJ databases">
        <title>Tritrichomonas musculus Genome.</title>
        <authorList>
            <person name="Alves-Ferreira E."/>
            <person name="Grigg M."/>
            <person name="Lorenzi H."/>
            <person name="Galac M."/>
        </authorList>
    </citation>
    <scope>NUCLEOTIDE SEQUENCE [LARGE SCALE GENOMIC DNA]</scope>
    <source>
        <strain evidence="3 4">EAF2021</strain>
    </source>
</reference>
<dbReference type="Proteomes" id="UP001470230">
    <property type="component" value="Unassembled WGS sequence"/>
</dbReference>
<proteinExistence type="predicted"/>
<feature type="compositionally biased region" description="Polar residues" evidence="1">
    <location>
        <begin position="47"/>
        <end position="67"/>
    </location>
</feature>
<name>A0ABR2JWY9_9EUKA</name>
<feature type="compositionally biased region" description="Polar residues" evidence="1">
    <location>
        <begin position="90"/>
        <end position="119"/>
    </location>
</feature>
<evidence type="ECO:0000313" key="4">
    <source>
        <dbReference type="Proteomes" id="UP001470230"/>
    </source>
</evidence>
<dbReference type="Gene3D" id="3.20.90.10">
    <property type="entry name" value="Tubby Protein, Chain A"/>
    <property type="match status" value="1"/>
</dbReference>
<feature type="region of interest" description="Disordered" evidence="1">
    <location>
        <begin position="40"/>
        <end position="163"/>
    </location>
</feature>
<evidence type="ECO:0000256" key="1">
    <source>
        <dbReference type="SAM" id="MobiDB-lite"/>
    </source>
</evidence>
<protein>
    <submittedName>
        <fullName evidence="3">Tubby- protein 1</fullName>
    </submittedName>
</protein>
<keyword evidence="4" id="KW-1185">Reference proteome</keyword>
<evidence type="ECO:0000313" key="3">
    <source>
        <dbReference type="EMBL" id="KAK8882350.1"/>
    </source>
</evidence>
<feature type="compositionally biased region" description="Polar residues" evidence="1">
    <location>
        <begin position="129"/>
        <end position="139"/>
    </location>
</feature>
<dbReference type="Pfam" id="PF01167">
    <property type="entry name" value="Tub"/>
    <property type="match status" value="1"/>
</dbReference>
<sequence>MSKSIECEPFLDDYMAAFHSIFIPLDKSLSTSEIKPLHLSLPRNRQGVRNSNASNAGAQSPTAPRISNPTNNEVNDEGNNKNTSEKKSSTRFLSNHYLESSKSGKNSRQSTKDPSSSYKGINEIAQKTLPKNQPNANENDASDVQAPNQEIPSRPPRQKQLMATTQNDREVIEMLMRNDDYWFSPLSLSGSIRLIFIVSFVSSKYSFDLFIDGDESPLMQAEMLGQSRADGIKIMIKGQQIGETHYTPGNSSLFAGVSASSEQQDEACAAIYNPSFSSASQPRIFDFLVPALKKINGKSRMLPIPLDESSGLVARLSQMSKEAIRLKTRIPSMQGNSFDMTFDGKFQQASLSNFILYHDSNTRKDICSLGMISSSGHYLLEIGYPLSPIQGFLAAVSASAPL</sequence>